<proteinExistence type="predicted"/>
<dbReference type="GO" id="GO:0000062">
    <property type="term" value="F:fatty-acyl-CoA binding"/>
    <property type="evidence" value="ECO:0007669"/>
    <property type="project" value="InterPro"/>
</dbReference>
<dbReference type="GO" id="GO:0000139">
    <property type="term" value="C:Golgi membrane"/>
    <property type="evidence" value="ECO:0007669"/>
    <property type="project" value="TreeGrafter"/>
</dbReference>
<protein>
    <submittedName>
        <fullName evidence="1">Uncharacterized protein</fullName>
    </submittedName>
</protein>
<name>A0AAN8FR28_TRICO</name>
<dbReference type="SUPFAM" id="SSF47027">
    <property type="entry name" value="Acyl-CoA binding protein"/>
    <property type="match status" value="1"/>
</dbReference>
<dbReference type="Proteomes" id="UP001331761">
    <property type="component" value="Unassembled WGS sequence"/>
</dbReference>
<sequence>MMNDDLMAEAANNNHVKLSETQLIHNEFGAPLDECYKLAVRFYKEKEKSGDVMISYHDRVKLMALNKQVRNGPFADSSETAGWFDVFGNDIT</sequence>
<dbReference type="PANTHER" id="PTHR22973:SF12">
    <property type="entry name" value="LD35087P"/>
    <property type="match status" value="1"/>
</dbReference>
<dbReference type="EMBL" id="WIXE01020995">
    <property type="protein sequence ID" value="KAK5968798.1"/>
    <property type="molecule type" value="Genomic_DNA"/>
</dbReference>
<evidence type="ECO:0000313" key="1">
    <source>
        <dbReference type="EMBL" id="KAK5968798.1"/>
    </source>
</evidence>
<dbReference type="PANTHER" id="PTHR22973">
    <property type="entry name" value="LD35087P"/>
    <property type="match status" value="1"/>
</dbReference>
<gene>
    <name evidence="1" type="ORF">GCK32_019210</name>
</gene>
<dbReference type="InterPro" id="IPR035984">
    <property type="entry name" value="Acyl-CoA-binding_sf"/>
</dbReference>
<dbReference type="AlphaFoldDB" id="A0AAN8FR28"/>
<evidence type="ECO:0000313" key="2">
    <source>
        <dbReference type="Proteomes" id="UP001331761"/>
    </source>
</evidence>
<organism evidence="1 2">
    <name type="scientific">Trichostrongylus colubriformis</name>
    <name type="common">Black scour worm</name>
    <dbReference type="NCBI Taxonomy" id="6319"/>
    <lineage>
        <taxon>Eukaryota</taxon>
        <taxon>Metazoa</taxon>
        <taxon>Ecdysozoa</taxon>
        <taxon>Nematoda</taxon>
        <taxon>Chromadorea</taxon>
        <taxon>Rhabditida</taxon>
        <taxon>Rhabditina</taxon>
        <taxon>Rhabditomorpha</taxon>
        <taxon>Strongyloidea</taxon>
        <taxon>Trichostrongylidae</taxon>
        <taxon>Trichostrongylus</taxon>
    </lineage>
</organism>
<comment type="caution">
    <text evidence="1">The sequence shown here is derived from an EMBL/GenBank/DDBJ whole genome shotgun (WGS) entry which is preliminary data.</text>
</comment>
<reference evidence="1 2" key="1">
    <citation type="submission" date="2019-10" db="EMBL/GenBank/DDBJ databases">
        <title>Assembly and Annotation for the nematode Trichostrongylus colubriformis.</title>
        <authorList>
            <person name="Martin J."/>
        </authorList>
    </citation>
    <scope>NUCLEOTIDE SEQUENCE [LARGE SCALE GENOMIC DNA]</scope>
    <source>
        <strain evidence="1">G859</strain>
        <tissue evidence="1">Whole worm</tissue>
    </source>
</reference>
<dbReference type="InterPro" id="IPR052269">
    <property type="entry name" value="Golgi-PI4KB_interaction"/>
</dbReference>
<accession>A0AAN8FR28</accession>
<keyword evidence="2" id="KW-1185">Reference proteome</keyword>